<protein>
    <submittedName>
        <fullName evidence="2">Uncharacterized protein</fullName>
    </submittedName>
</protein>
<proteinExistence type="predicted"/>
<dbReference type="EMBL" id="CALLCH030000007">
    <property type="protein sequence ID" value="CAI4213288.1"/>
    <property type="molecule type" value="Genomic_DNA"/>
</dbReference>
<organism evidence="2 3">
    <name type="scientific">Parascedosporium putredinis</name>
    <dbReference type="NCBI Taxonomy" id="1442378"/>
    <lineage>
        <taxon>Eukaryota</taxon>
        <taxon>Fungi</taxon>
        <taxon>Dikarya</taxon>
        <taxon>Ascomycota</taxon>
        <taxon>Pezizomycotina</taxon>
        <taxon>Sordariomycetes</taxon>
        <taxon>Hypocreomycetidae</taxon>
        <taxon>Microascales</taxon>
        <taxon>Microascaceae</taxon>
        <taxon>Parascedosporium</taxon>
    </lineage>
</organism>
<evidence type="ECO:0000256" key="1">
    <source>
        <dbReference type="SAM" id="Phobius"/>
    </source>
</evidence>
<keyword evidence="1" id="KW-0812">Transmembrane</keyword>
<evidence type="ECO:0000313" key="2">
    <source>
        <dbReference type="EMBL" id="CAI4213288.1"/>
    </source>
</evidence>
<keyword evidence="1" id="KW-1133">Transmembrane helix</keyword>
<sequence>MTDYELSNRALRRLRPWSIAAVAVTARLYIFGIGGYGREEWAYARNLHGKAADWVVGGPARWLETFDFE</sequence>
<accession>A0A9P1GZP0</accession>
<keyword evidence="3" id="KW-1185">Reference proteome</keyword>
<dbReference type="Proteomes" id="UP000838763">
    <property type="component" value="Unassembled WGS sequence"/>
</dbReference>
<reference evidence="2" key="1">
    <citation type="submission" date="2022-11" db="EMBL/GenBank/DDBJ databases">
        <authorList>
            <person name="Scott C."/>
            <person name="Bruce N."/>
        </authorList>
    </citation>
    <scope>NUCLEOTIDE SEQUENCE</scope>
</reference>
<comment type="caution">
    <text evidence="2">The sequence shown here is derived from an EMBL/GenBank/DDBJ whole genome shotgun (WGS) entry which is preliminary data.</text>
</comment>
<evidence type="ECO:0000313" key="3">
    <source>
        <dbReference type="Proteomes" id="UP000838763"/>
    </source>
</evidence>
<feature type="transmembrane region" description="Helical" evidence="1">
    <location>
        <begin position="17"/>
        <end position="37"/>
    </location>
</feature>
<gene>
    <name evidence="2" type="ORF">PPNO1_LOCUS3036</name>
</gene>
<keyword evidence="1" id="KW-0472">Membrane</keyword>
<dbReference type="AlphaFoldDB" id="A0A9P1GZP0"/>
<name>A0A9P1GZP0_9PEZI</name>